<gene>
    <name evidence="1" type="ORF">GA838_07020</name>
    <name evidence="2" type="ORF">OENI_0520</name>
</gene>
<organism evidence="1 4">
    <name type="scientific">Oenococcus oeni</name>
    <name type="common">Leuconostoc oenos</name>
    <dbReference type="NCBI Taxonomy" id="1247"/>
    <lineage>
        <taxon>Bacteria</taxon>
        <taxon>Bacillati</taxon>
        <taxon>Bacillota</taxon>
        <taxon>Bacilli</taxon>
        <taxon>Lactobacillales</taxon>
        <taxon>Lactobacillaceae</taxon>
        <taxon>Oenococcus</taxon>
    </lineage>
</organism>
<reference evidence="2 3" key="1">
    <citation type="submission" date="2018-08" db="EMBL/GenBank/DDBJ databases">
        <authorList>
            <person name="Lorentzen P. G. S. M."/>
        </authorList>
    </citation>
    <scope>NUCLEOTIDE SEQUENCE [LARGE SCALE GENOMIC DNA]</scope>
    <source>
        <strain evidence="2 3">CRBO_1381</strain>
    </source>
</reference>
<sequence length="62" mass="7350">MIDEKYSYQRYFRLCGEKLIDNGIPIIKGLYGKLIEKSYKENIKGPLYTTRKNFSKELTKPD</sequence>
<accession>A0AAJ2UBV0</accession>
<dbReference type="Proteomes" id="UP000294726">
    <property type="component" value="Chromosome"/>
</dbReference>
<evidence type="ECO:0000313" key="3">
    <source>
        <dbReference type="Proteomes" id="UP000294726"/>
    </source>
</evidence>
<evidence type="ECO:0000313" key="1">
    <source>
        <dbReference type="EMBL" id="MDV7715491.1"/>
    </source>
</evidence>
<dbReference type="EMBL" id="LR031358">
    <property type="protein sequence ID" value="VDB97547.1"/>
    <property type="molecule type" value="Genomic_DNA"/>
</dbReference>
<evidence type="ECO:0000313" key="2">
    <source>
        <dbReference type="EMBL" id="VDB97547.1"/>
    </source>
</evidence>
<name>A0AAJ2UBV0_OENOE</name>
<dbReference type="EMBL" id="WERV01000005">
    <property type="protein sequence ID" value="MDV7715491.1"/>
    <property type="molecule type" value="Genomic_DNA"/>
</dbReference>
<reference evidence="1" key="2">
    <citation type="submission" date="2019-10" db="EMBL/GenBank/DDBJ databases">
        <title>Malate fermentation in French cider.</title>
        <authorList>
            <person name="Cousin F.J."/>
            <person name="Medina Fernandez S."/>
            <person name="Misery B."/>
            <person name="Laplace J.-M."/>
            <person name="Cretenet M."/>
        </authorList>
    </citation>
    <scope>NUCLEOTIDE SEQUENCE</scope>
    <source>
        <strain evidence="1">UCMA15129</strain>
    </source>
</reference>
<dbReference type="Proteomes" id="UP001281024">
    <property type="component" value="Unassembled WGS sequence"/>
</dbReference>
<evidence type="ECO:0000313" key="4">
    <source>
        <dbReference type="Proteomes" id="UP001281024"/>
    </source>
</evidence>
<proteinExistence type="predicted"/>
<dbReference type="AlphaFoldDB" id="A0AAJ2UBV0"/>
<dbReference type="RefSeq" id="WP_002818395.1">
    <property type="nucleotide sequence ID" value="NZ_JBHNWN010000005.1"/>
</dbReference>
<protein>
    <submittedName>
        <fullName evidence="1">Uncharacterized protein</fullName>
    </submittedName>
</protein>